<evidence type="ECO:0000313" key="2">
    <source>
        <dbReference type="EMBL" id="KAG6469439.1"/>
    </source>
</evidence>
<accession>A0A8J5ET32</accession>
<protein>
    <submittedName>
        <fullName evidence="2">Uncharacterized protein</fullName>
    </submittedName>
</protein>
<dbReference type="Proteomes" id="UP000734854">
    <property type="component" value="Unassembled WGS sequence"/>
</dbReference>
<keyword evidence="3" id="KW-1185">Reference proteome</keyword>
<dbReference type="EMBL" id="JACMSC010000022">
    <property type="protein sequence ID" value="KAG6469439.1"/>
    <property type="molecule type" value="Genomic_DNA"/>
</dbReference>
<sequence length="85" mass="9869">MEALEEREGGGGKKGESENPVHLKALLREFKGKLHAPEEVFKDNLFEEEEFERNSEELPWMSFKDFQKQDLGKGLNLKTPTHRPE</sequence>
<name>A0A8J5ET32_ZINOF</name>
<evidence type="ECO:0000256" key="1">
    <source>
        <dbReference type="SAM" id="MobiDB-lite"/>
    </source>
</evidence>
<gene>
    <name evidence="2" type="ORF">ZIOFF_074156</name>
</gene>
<organism evidence="2 3">
    <name type="scientific">Zingiber officinale</name>
    <name type="common">Ginger</name>
    <name type="synonym">Amomum zingiber</name>
    <dbReference type="NCBI Taxonomy" id="94328"/>
    <lineage>
        <taxon>Eukaryota</taxon>
        <taxon>Viridiplantae</taxon>
        <taxon>Streptophyta</taxon>
        <taxon>Embryophyta</taxon>
        <taxon>Tracheophyta</taxon>
        <taxon>Spermatophyta</taxon>
        <taxon>Magnoliopsida</taxon>
        <taxon>Liliopsida</taxon>
        <taxon>Zingiberales</taxon>
        <taxon>Zingiberaceae</taxon>
        <taxon>Zingiber</taxon>
    </lineage>
</organism>
<evidence type="ECO:0000313" key="3">
    <source>
        <dbReference type="Proteomes" id="UP000734854"/>
    </source>
</evidence>
<dbReference type="AlphaFoldDB" id="A0A8J5ET32"/>
<reference evidence="2 3" key="1">
    <citation type="submission" date="2020-08" db="EMBL/GenBank/DDBJ databases">
        <title>Plant Genome Project.</title>
        <authorList>
            <person name="Zhang R.-G."/>
        </authorList>
    </citation>
    <scope>NUCLEOTIDE SEQUENCE [LARGE SCALE GENOMIC DNA]</scope>
    <source>
        <tissue evidence="2">Rhizome</tissue>
    </source>
</reference>
<proteinExistence type="predicted"/>
<feature type="region of interest" description="Disordered" evidence="1">
    <location>
        <begin position="1"/>
        <end position="20"/>
    </location>
</feature>
<comment type="caution">
    <text evidence="2">The sequence shown here is derived from an EMBL/GenBank/DDBJ whole genome shotgun (WGS) entry which is preliminary data.</text>
</comment>